<comment type="similarity">
    <text evidence="2">Belongs to the bacterial solute-binding protein 1 family.</text>
</comment>
<dbReference type="PANTHER" id="PTHR43649">
    <property type="entry name" value="ARABINOSE-BINDING PROTEIN-RELATED"/>
    <property type="match status" value="1"/>
</dbReference>
<evidence type="ECO:0000256" key="5">
    <source>
        <dbReference type="ARBA" id="ARBA00022764"/>
    </source>
</evidence>
<dbReference type="OrthoDB" id="9795569at2"/>
<evidence type="ECO:0000256" key="1">
    <source>
        <dbReference type="ARBA" id="ARBA00004418"/>
    </source>
</evidence>
<dbReference type="Gene3D" id="3.40.190.10">
    <property type="entry name" value="Periplasmic binding protein-like II"/>
    <property type="match status" value="1"/>
</dbReference>
<dbReference type="EMBL" id="PVZS01000025">
    <property type="protein sequence ID" value="PSC03449.1"/>
    <property type="molecule type" value="Genomic_DNA"/>
</dbReference>
<dbReference type="AlphaFoldDB" id="A0A2T1HPK3"/>
<dbReference type="RefSeq" id="WP_106338735.1">
    <property type="nucleotide sequence ID" value="NZ_PVZS01000025.1"/>
</dbReference>
<dbReference type="Proteomes" id="UP000239772">
    <property type="component" value="Unassembled WGS sequence"/>
</dbReference>
<evidence type="ECO:0000256" key="3">
    <source>
        <dbReference type="ARBA" id="ARBA00022448"/>
    </source>
</evidence>
<evidence type="ECO:0000256" key="4">
    <source>
        <dbReference type="ARBA" id="ARBA00022729"/>
    </source>
</evidence>
<dbReference type="InterPro" id="IPR019546">
    <property type="entry name" value="TAT_signal_bac_arc"/>
</dbReference>
<evidence type="ECO:0000313" key="7">
    <source>
        <dbReference type="Proteomes" id="UP000239772"/>
    </source>
</evidence>
<dbReference type="InterPro" id="IPR006311">
    <property type="entry name" value="TAT_signal"/>
</dbReference>
<protein>
    <submittedName>
        <fullName evidence="6">ABC transporter substrate-binding protein</fullName>
    </submittedName>
</protein>
<accession>A0A2T1HPK3</accession>
<keyword evidence="3" id="KW-0813">Transport</keyword>
<dbReference type="GO" id="GO:0042597">
    <property type="term" value="C:periplasmic space"/>
    <property type="evidence" value="ECO:0007669"/>
    <property type="project" value="UniProtKB-SubCell"/>
</dbReference>
<reference evidence="7" key="1">
    <citation type="submission" date="2018-03" db="EMBL/GenBank/DDBJ databases">
        <authorList>
            <person name="Sun L."/>
            <person name="Liu H."/>
            <person name="Chen W."/>
            <person name="Huang K."/>
            <person name="Liu W."/>
            <person name="Gao X."/>
        </authorList>
    </citation>
    <scope>NUCLEOTIDE SEQUENCE [LARGE SCALE GENOMIC DNA]</scope>
    <source>
        <strain evidence="7">SH9</strain>
    </source>
</reference>
<keyword evidence="4" id="KW-0732">Signal</keyword>
<evidence type="ECO:0000256" key="2">
    <source>
        <dbReference type="ARBA" id="ARBA00008520"/>
    </source>
</evidence>
<comment type="subcellular location">
    <subcellularLocation>
        <location evidence="1">Periplasm</location>
    </subcellularLocation>
</comment>
<dbReference type="NCBIfam" id="TIGR01409">
    <property type="entry name" value="TAT_signal_seq"/>
    <property type="match status" value="1"/>
</dbReference>
<dbReference type="PROSITE" id="PS51318">
    <property type="entry name" value="TAT"/>
    <property type="match status" value="1"/>
</dbReference>
<sequence>MFNLDRRSLIKGGAALGAMGATGLLDFAKAWAQQSQWKPEQGASLNMLRWKRFVEAEDKQFMVMIDAFSKATGVKVNISNESFDDIQPKASVAANTGQGPDLVWGLFSLPQLFPSKCLPVGDVAEYLGKKYGGWVPSAQAYGQFEGKWVAIPVAFNGGYINYRISSMNKSGFKEFPKDTGGFLDLCKAMKGNNFPVGFALGHATGDGNSWCHWALWSHGGYLVDKNDKVIINSPETAKALEYVKELYGTFTPGTASWNDSSNNKAFLAGDLHLTGNGISIYAAAVAQGMKNIAEDMDHAFWPIGPVGKPTEFQLAFPLLAFNFTKYPQACKALMAYMLEAENYNPWLEAAAGYLTHPLNAYDNNPVWTKDPKNTVFREAAKRTLTAGGLGSIGEKAAAALADFIVVDMFANYCTGREDLKGSIRVAERQAQRLFRS</sequence>
<name>A0A2T1HPK3_9HYPH</name>
<proteinExistence type="inferred from homology"/>
<keyword evidence="5" id="KW-0574">Periplasm</keyword>
<evidence type="ECO:0000313" key="6">
    <source>
        <dbReference type="EMBL" id="PSC03449.1"/>
    </source>
</evidence>
<gene>
    <name evidence="6" type="ORF">SLNSH_18860</name>
</gene>
<organism evidence="6 7">
    <name type="scientific">Alsobacter soli</name>
    <dbReference type="NCBI Taxonomy" id="2109933"/>
    <lineage>
        <taxon>Bacteria</taxon>
        <taxon>Pseudomonadati</taxon>
        <taxon>Pseudomonadota</taxon>
        <taxon>Alphaproteobacteria</taxon>
        <taxon>Hyphomicrobiales</taxon>
        <taxon>Alsobacteraceae</taxon>
        <taxon>Alsobacter</taxon>
    </lineage>
</organism>
<dbReference type="InterPro" id="IPR006059">
    <property type="entry name" value="SBP"/>
</dbReference>
<dbReference type="SUPFAM" id="SSF53850">
    <property type="entry name" value="Periplasmic binding protein-like II"/>
    <property type="match status" value="1"/>
</dbReference>
<keyword evidence="7" id="KW-1185">Reference proteome</keyword>
<dbReference type="PANTHER" id="PTHR43649:SF34">
    <property type="entry name" value="ABC TRANSPORTER PERIPLASMIC-BINDING PROTEIN YCJN-RELATED"/>
    <property type="match status" value="1"/>
</dbReference>
<comment type="caution">
    <text evidence="6">The sequence shown here is derived from an EMBL/GenBank/DDBJ whole genome shotgun (WGS) entry which is preliminary data.</text>
</comment>
<dbReference type="InterPro" id="IPR050490">
    <property type="entry name" value="Bact_solute-bd_prot1"/>
</dbReference>
<dbReference type="Pfam" id="PF13416">
    <property type="entry name" value="SBP_bac_8"/>
    <property type="match status" value="1"/>
</dbReference>